<evidence type="ECO:0000256" key="2">
    <source>
        <dbReference type="ARBA" id="ARBA00022723"/>
    </source>
</evidence>
<evidence type="ECO:0000256" key="4">
    <source>
        <dbReference type="ARBA" id="ARBA00022842"/>
    </source>
</evidence>
<proteinExistence type="predicted"/>
<keyword evidence="1" id="KW-0436">Ligase</keyword>
<dbReference type="Gene3D" id="3.40.50.261">
    <property type="entry name" value="Succinyl-CoA synthetase domains"/>
    <property type="match status" value="1"/>
</dbReference>
<dbReference type="GO" id="GO:0005524">
    <property type="term" value="F:ATP binding"/>
    <property type="evidence" value="ECO:0007669"/>
    <property type="project" value="InterPro"/>
</dbReference>
<evidence type="ECO:0000256" key="1">
    <source>
        <dbReference type="ARBA" id="ARBA00022598"/>
    </source>
</evidence>
<dbReference type="GO" id="GO:0004775">
    <property type="term" value="F:succinate-CoA ligase (ADP-forming) activity"/>
    <property type="evidence" value="ECO:0007669"/>
    <property type="project" value="TreeGrafter"/>
</dbReference>
<dbReference type="SUPFAM" id="SSF56059">
    <property type="entry name" value="Glutathione synthetase ATP-binding domain-like"/>
    <property type="match status" value="1"/>
</dbReference>
<dbReference type="EMBL" id="UINC01014337">
    <property type="protein sequence ID" value="SVA61222.1"/>
    <property type="molecule type" value="Genomic_DNA"/>
</dbReference>
<dbReference type="PROSITE" id="PS01217">
    <property type="entry name" value="SUCCINYL_COA_LIG_3"/>
    <property type="match status" value="1"/>
</dbReference>
<evidence type="ECO:0000313" key="7">
    <source>
        <dbReference type="EMBL" id="SVA61222.1"/>
    </source>
</evidence>
<feature type="region of interest" description="Disordered" evidence="5">
    <location>
        <begin position="1"/>
        <end position="25"/>
    </location>
</feature>
<dbReference type="Gene3D" id="3.30.1490.20">
    <property type="entry name" value="ATP-grasp fold, A domain"/>
    <property type="match status" value="1"/>
</dbReference>
<dbReference type="InterPro" id="IPR013650">
    <property type="entry name" value="ATP-grasp_succ-CoA_synth-type"/>
</dbReference>
<dbReference type="InterPro" id="IPR005811">
    <property type="entry name" value="SUCC_ACL_C"/>
</dbReference>
<keyword evidence="3" id="KW-0547">Nucleotide-binding</keyword>
<dbReference type="GO" id="GO:0042709">
    <property type="term" value="C:succinate-CoA ligase complex"/>
    <property type="evidence" value="ECO:0007669"/>
    <property type="project" value="TreeGrafter"/>
</dbReference>
<dbReference type="InterPro" id="IPR011761">
    <property type="entry name" value="ATP-grasp"/>
</dbReference>
<feature type="compositionally biased region" description="Basic and acidic residues" evidence="5">
    <location>
        <begin position="1"/>
        <end position="13"/>
    </location>
</feature>
<dbReference type="InterPro" id="IPR005809">
    <property type="entry name" value="Succ_CoA_ligase-like_bsu"/>
</dbReference>
<reference evidence="7" key="1">
    <citation type="submission" date="2018-05" db="EMBL/GenBank/DDBJ databases">
        <authorList>
            <person name="Lanie J.A."/>
            <person name="Ng W.-L."/>
            <person name="Kazmierczak K.M."/>
            <person name="Andrzejewski T.M."/>
            <person name="Davidsen T.M."/>
            <person name="Wayne K.J."/>
            <person name="Tettelin H."/>
            <person name="Glass J.I."/>
            <person name="Rusch D."/>
            <person name="Podicherti R."/>
            <person name="Tsui H.-C.T."/>
            <person name="Winkler M.E."/>
        </authorList>
    </citation>
    <scope>NUCLEOTIDE SEQUENCE</scope>
</reference>
<organism evidence="7">
    <name type="scientific">marine metagenome</name>
    <dbReference type="NCBI Taxonomy" id="408172"/>
    <lineage>
        <taxon>unclassified sequences</taxon>
        <taxon>metagenomes</taxon>
        <taxon>ecological metagenomes</taxon>
    </lineage>
</organism>
<evidence type="ECO:0000256" key="3">
    <source>
        <dbReference type="ARBA" id="ARBA00022741"/>
    </source>
</evidence>
<dbReference type="Pfam" id="PF00549">
    <property type="entry name" value="Ligase_CoA"/>
    <property type="match status" value="1"/>
</dbReference>
<sequence>MNFEEHAGKDILRSHGLPVPESDPCSTVEEAETAAERLGPCVVKAQVPIGKRGKAGGIKLAVDLAEVRTHAQNILGMDIAGHSVGKVLIEQQVAFNAEYYAAVITDPLSKGPLILFSAAGGMDIEEAVEKAPDQLRRKEVDILNGFKIEEAHRMIDGLDLGGAEEAVANFLSSLYEVYRARDAELIEINPLGNLGDGTVLALDCKFVFDDQAASRHEDLVVKGTPDKLTALEQEAKNRGLKYIELSGNVGILANGAGLTMTTMDAVCYFGGTPANFLEIGGDAYTKGRDALEIVFSNPAVKSLLVNFCGAFARTDVMAQGLVQAWEELKPTIPIFFTIHGTGEEEAVKLVRERLGVEPFDLMDDAVIAAVEAAK</sequence>
<dbReference type="PANTHER" id="PTHR11815">
    <property type="entry name" value="SUCCINYL-COA SYNTHETASE BETA CHAIN"/>
    <property type="match status" value="1"/>
</dbReference>
<protein>
    <recommendedName>
        <fullName evidence="6">ATP-grasp domain-containing protein</fullName>
    </recommendedName>
</protein>
<keyword evidence="2" id="KW-0479">Metal-binding</keyword>
<dbReference type="SUPFAM" id="SSF52210">
    <property type="entry name" value="Succinyl-CoA synthetase domains"/>
    <property type="match status" value="1"/>
</dbReference>
<evidence type="ECO:0000256" key="5">
    <source>
        <dbReference type="SAM" id="MobiDB-lite"/>
    </source>
</evidence>
<accession>A0A381X9J1</accession>
<dbReference type="GO" id="GO:0046872">
    <property type="term" value="F:metal ion binding"/>
    <property type="evidence" value="ECO:0007669"/>
    <property type="project" value="UniProtKB-KW"/>
</dbReference>
<dbReference type="InterPro" id="IPR017866">
    <property type="entry name" value="Succ-CoA_synthase_bsu_CS"/>
</dbReference>
<dbReference type="InterPro" id="IPR013815">
    <property type="entry name" value="ATP_grasp_subdomain_1"/>
</dbReference>
<dbReference type="AlphaFoldDB" id="A0A381X9J1"/>
<dbReference type="PROSITE" id="PS50975">
    <property type="entry name" value="ATP_GRASP"/>
    <property type="match status" value="1"/>
</dbReference>
<dbReference type="PANTHER" id="PTHR11815:SF10">
    <property type="entry name" value="SUCCINATE--COA LIGASE [GDP-FORMING] SUBUNIT BETA, MITOCHONDRIAL"/>
    <property type="match status" value="1"/>
</dbReference>
<dbReference type="GO" id="GO:0006104">
    <property type="term" value="P:succinyl-CoA metabolic process"/>
    <property type="evidence" value="ECO:0007669"/>
    <property type="project" value="TreeGrafter"/>
</dbReference>
<gene>
    <name evidence="7" type="ORF">METZ01_LOCUS114076</name>
</gene>
<evidence type="ECO:0000259" key="6">
    <source>
        <dbReference type="PROSITE" id="PS50975"/>
    </source>
</evidence>
<dbReference type="Gene3D" id="3.30.470.20">
    <property type="entry name" value="ATP-grasp fold, B domain"/>
    <property type="match status" value="1"/>
</dbReference>
<name>A0A381X9J1_9ZZZZ</name>
<keyword evidence="4" id="KW-0460">Magnesium</keyword>
<feature type="domain" description="ATP-grasp" evidence="6">
    <location>
        <begin position="9"/>
        <end position="221"/>
    </location>
</feature>
<dbReference type="InterPro" id="IPR016102">
    <property type="entry name" value="Succinyl-CoA_synth-like"/>
</dbReference>
<dbReference type="PIRSF" id="PIRSF001554">
    <property type="entry name" value="SucCS_beta"/>
    <property type="match status" value="1"/>
</dbReference>
<dbReference type="Pfam" id="PF08442">
    <property type="entry name" value="ATP-grasp_2"/>
    <property type="match status" value="1"/>
</dbReference>
<dbReference type="GO" id="GO:0006099">
    <property type="term" value="P:tricarboxylic acid cycle"/>
    <property type="evidence" value="ECO:0007669"/>
    <property type="project" value="InterPro"/>
</dbReference>